<reference evidence="10" key="1">
    <citation type="submission" date="2019-07" db="EMBL/GenBank/DDBJ databases">
        <title>Hyphodiscus hymeniophilus genome sequencing and assembly.</title>
        <authorList>
            <person name="Kramer G."/>
            <person name="Nodwell J."/>
        </authorList>
    </citation>
    <scope>NUCLEOTIDE SEQUENCE</scope>
    <source>
        <strain evidence="10">ATCC 34498</strain>
    </source>
</reference>
<dbReference type="Proteomes" id="UP000785200">
    <property type="component" value="Unassembled WGS sequence"/>
</dbReference>
<dbReference type="PROSITE" id="PS51420">
    <property type="entry name" value="RHO"/>
    <property type="match status" value="1"/>
</dbReference>
<evidence type="ECO:0000256" key="4">
    <source>
        <dbReference type="ARBA" id="ARBA00022481"/>
    </source>
</evidence>
<dbReference type="GO" id="GO:0007165">
    <property type="term" value="P:signal transduction"/>
    <property type="evidence" value="ECO:0007669"/>
    <property type="project" value="InterPro"/>
</dbReference>
<evidence type="ECO:0000256" key="5">
    <source>
        <dbReference type="ARBA" id="ARBA00022741"/>
    </source>
</evidence>
<comment type="subcellular location">
    <subcellularLocation>
        <location evidence="1">Cell membrane</location>
        <topology evidence="1">Lipid-anchor</topology>
    </subcellularLocation>
</comment>
<dbReference type="GO" id="GO:0005886">
    <property type="term" value="C:plasma membrane"/>
    <property type="evidence" value="ECO:0007669"/>
    <property type="project" value="UniProtKB-SubCell"/>
</dbReference>
<comment type="caution">
    <text evidence="10">The sequence shown here is derived from an EMBL/GenBank/DDBJ whole genome shotgun (WGS) entry which is preliminary data.</text>
</comment>
<keyword evidence="11" id="KW-1185">Reference proteome</keyword>
<dbReference type="GO" id="GO:0003924">
    <property type="term" value="F:GTPase activity"/>
    <property type="evidence" value="ECO:0007669"/>
    <property type="project" value="InterPro"/>
</dbReference>
<dbReference type="Pfam" id="PF00071">
    <property type="entry name" value="Ras"/>
    <property type="match status" value="2"/>
</dbReference>
<sequence>MQFLREYKLVVVGGGGVGKSCLTIQLIQSHFVDEYDPTIEDSYRKQCVIDEEVALLDVLDTAGQEEYSAMREQYMRTGEGFLLVYSITSRQSFEEIMTFQQQILRVKDKDYFPIIVVGNKCDLEGERQVSKQGKSYILGEIALLDDFYKLSKLGLFNCNLTDHRTEGEALARSFGCKFIETSAKSRINVDNAFYDIVREIRRYNKEMAGYTAGGASGAGNGGPQNKLEVGEGEKDRGCCKCIVM</sequence>
<dbReference type="PROSITE" id="PS51419">
    <property type="entry name" value="RAB"/>
    <property type="match status" value="1"/>
</dbReference>
<dbReference type="InterPro" id="IPR020849">
    <property type="entry name" value="Small_GTPase_Ras-type"/>
</dbReference>
<evidence type="ECO:0000313" key="11">
    <source>
        <dbReference type="Proteomes" id="UP000785200"/>
    </source>
</evidence>
<proteinExistence type="inferred from homology"/>
<dbReference type="AlphaFoldDB" id="A0A9P7B0Q9"/>
<dbReference type="SMART" id="SM00175">
    <property type="entry name" value="RAB"/>
    <property type="match status" value="1"/>
</dbReference>
<keyword evidence="3" id="KW-1003">Cell membrane</keyword>
<organism evidence="10 11">
    <name type="scientific">Hyphodiscus hymeniophilus</name>
    <dbReference type="NCBI Taxonomy" id="353542"/>
    <lineage>
        <taxon>Eukaryota</taxon>
        <taxon>Fungi</taxon>
        <taxon>Dikarya</taxon>
        <taxon>Ascomycota</taxon>
        <taxon>Pezizomycotina</taxon>
        <taxon>Leotiomycetes</taxon>
        <taxon>Helotiales</taxon>
        <taxon>Hyphodiscaceae</taxon>
        <taxon>Hyphodiscus</taxon>
    </lineage>
</organism>
<name>A0A9P7B0Q9_9HELO</name>
<dbReference type="FunFam" id="3.40.50.300:FF:000080">
    <property type="entry name" value="Ras-like GTPase Ras1"/>
    <property type="match status" value="1"/>
</dbReference>
<keyword evidence="4" id="KW-0488">Methylation</keyword>
<dbReference type="PRINTS" id="PR00449">
    <property type="entry name" value="RASTRNSFRMNG"/>
</dbReference>
<keyword evidence="7" id="KW-0472">Membrane</keyword>
<dbReference type="PANTHER" id="PTHR24070">
    <property type="entry name" value="RAS, DI-RAS, AND RHEB FAMILY MEMBERS OF SMALL GTPASE SUPERFAMILY"/>
    <property type="match status" value="1"/>
</dbReference>
<keyword evidence="8" id="KW-0449">Lipoprotein</keyword>
<gene>
    <name evidence="10" type="ORF">D0Z07_0593</name>
</gene>
<evidence type="ECO:0000256" key="9">
    <source>
        <dbReference type="ARBA" id="ARBA00023289"/>
    </source>
</evidence>
<dbReference type="Gene3D" id="3.40.50.300">
    <property type="entry name" value="P-loop containing nucleotide triphosphate hydrolases"/>
    <property type="match status" value="2"/>
</dbReference>
<dbReference type="InterPro" id="IPR027417">
    <property type="entry name" value="P-loop_NTPase"/>
</dbReference>
<evidence type="ECO:0000256" key="6">
    <source>
        <dbReference type="ARBA" id="ARBA00023134"/>
    </source>
</evidence>
<dbReference type="SUPFAM" id="SSF52540">
    <property type="entry name" value="P-loop containing nucleoside triphosphate hydrolases"/>
    <property type="match status" value="1"/>
</dbReference>
<keyword evidence="5" id="KW-0547">Nucleotide-binding</keyword>
<keyword evidence="9" id="KW-0636">Prenylation</keyword>
<evidence type="ECO:0000256" key="3">
    <source>
        <dbReference type="ARBA" id="ARBA00022475"/>
    </source>
</evidence>
<dbReference type="SMART" id="SM00174">
    <property type="entry name" value="RHO"/>
    <property type="match status" value="1"/>
</dbReference>
<protein>
    <submittedName>
        <fullName evidence="10">Ras</fullName>
    </submittedName>
</protein>
<evidence type="ECO:0000256" key="2">
    <source>
        <dbReference type="ARBA" id="ARBA00008344"/>
    </source>
</evidence>
<dbReference type="InterPro" id="IPR001806">
    <property type="entry name" value="Small_GTPase"/>
</dbReference>
<keyword evidence="6" id="KW-0342">GTP-binding</keyword>
<evidence type="ECO:0000256" key="1">
    <source>
        <dbReference type="ARBA" id="ARBA00004193"/>
    </source>
</evidence>
<dbReference type="GO" id="GO:0005525">
    <property type="term" value="F:GTP binding"/>
    <property type="evidence" value="ECO:0007669"/>
    <property type="project" value="UniProtKB-KW"/>
</dbReference>
<dbReference type="NCBIfam" id="TIGR00231">
    <property type="entry name" value="small_GTP"/>
    <property type="match status" value="1"/>
</dbReference>
<evidence type="ECO:0000256" key="8">
    <source>
        <dbReference type="ARBA" id="ARBA00023288"/>
    </source>
</evidence>
<dbReference type="SMART" id="SM00173">
    <property type="entry name" value="RAS"/>
    <property type="match status" value="1"/>
</dbReference>
<accession>A0A9P7B0Q9</accession>
<comment type="similarity">
    <text evidence="2">Belongs to the small GTPase superfamily. Ras family.</text>
</comment>
<dbReference type="PROSITE" id="PS51421">
    <property type="entry name" value="RAS"/>
    <property type="match status" value="1"/>
</dbReference>
<dbReference type="EMBL" id="VNKQ01000002">
    <property type="protein sequence ID" value="KAG0652467.1"/>
    <property type="molecule type" value="Genomic_DNA"/>
</dbReference>
<evidence type="ECO:0000256" key="7">
    <source>
        <dbReference type="ARBA" id="ARBA00023136"/>
    </source>
</evidence>
<dbReference type="InterPro" id="IPR005225">
    <property type="entry name" value="Small_GTP-bd"/>
</dbReference>
<evidence type="ECO:0000313" key="10">
    <source>
        <dbReference type="EMBL" id="KAG0652467.1"/>
    </source>
</evidence>
<dbReference type="OrthoDB" id="5976022at2759"/>